<evidence type="ECO:0000313" key="6">
    <source>
        <dbReference type="Proteomes" id="UP001339962"/>
    </source>
</evidence>
<gene>
    <name evidence="4" type="ORF">P9850_13410</name>
    <name evidence="3" type="ORF">PNH38_14490</name>
</gene>
<keyword evidence="5" id="KW-1185">Reference proteome</keyword>
<protein>
    <submittedName>
        <fullName evidence="4">Alpha/beta hydrolase</fullName>
    </submittedName>
</protein>
<keyword evidence="2 4" id="KW-0378">Hydrolase</keyword>
<accession>A0ABD5IYU2</accession>
<evidence type="ECO:0000313" key="4">
    <source>
        <dbReference type="EMBL" id="MED5052804.1"/>
    </source>
</evidence>
<dbReference type="Proteomes" id="UP001213979">
    <property type="component" value="Unassembled WGS sequence"/>
</dbReference>
<dbReference type="Pfam" id="PF00756">
    <property type="entry name" value="Esterase"/>
    <property type="match status" value="1"/>
</dbReference>
<dbReference type="InterPro" id="IPR029058">
    <property type="entry name" value="AB_hydrolase_fold"/>
</dbReference>
<dbReference type="Gene3D" id="3.40.50.1820">
    <property type="entry name" value="alpha/beta hydrolase"/>
    <property type="match status" value="1"/>
</dbReference>
<evidence type="ECO:0000313" key="3">
    <source>
        <dbReference type="EMBL" id="MDE8565066.1"/>
    </source>
</evidence>
<evidence type="ECO:0000256" key="2">
    <source>
        <dbReference type="ARBA" id="ARBA00022801"/>
    </source>
</evidence>
<dbReference type="PANTHER" id="PTHR40841:SF2">
    <property type="entry name" value="SIDEROPHORE-DEGRADING ESTERASE (EUROFUNG)"/>
    <property type="match status" value="1"/>
</dbReference>
<dbReference type="InterPro" id="IPR052558">
    <property type="entry name" value="Siderophore_Hydrolase_D"/>
</dbReference>
<dbReference type="AlphaFoldDB" id="A0ABD5IYU2"/>
<dbReference type="InterPro" id="IPR000801">
    <property type="entry name" value="Esterase-like"/>
</dbReference>
<reference evidence="4 6" key="2">
    <citation type="submission" date="2023-03" db="EMBL/GenBank/DDBJ databases">
        <title>Bacillus Genome Sequencing.</title>
        <authorList>
            <person name="Dunlap C."/>
        </authorList>
    </citation>
    <scope>NUCLEOTIDE SEQUENCE [LARGE SCALE GENOMIC DNA]</scope>
    <source>
        <strain evidence="4 6">NRS-38</strain>
    </source>
</reference>
<name>A0ABD5IYU2_9BACL</name>
<proteinExistence type="inferred from homology"/>
<dbReference type="EMBL" id="JAQOTG010000017">
    <property type="protein sequence ID" value="MDE8565066.1"/>
    <property type="molecule type" value="Genomic_DNA"/>
</dbReference>
<evidence type="ECO:0000313" key="5">
    <source>
        <dbReference type="Proteomes" id="UP001213979"/>
    </source>
</evidence>
<dbReference type="EMBL" id="JARTLI010000035">
    <property type="protein sequence ID" value="MED5052804.1"/>
    <property type="molecule type" value="Genomic_DNA"/>
</dbReference>
<evidence type="ECO:0000256" key="1">
    <source>
        <dbReference type="ARBA" id="ARBA00005622"/>
    </source>
</evidence>
<organism evidence="4 6">
    <name type="scientific">Anoxybacteroides rupiense</name>
    <dbReference type="NCBI Taxonomy" id="311460"/>
    <lineage>
        <taxon>Bacteria</taxon>
        <taxon>Bacillati</taxon>
        <taxon>Bacillota</taxon>
        <taxon>Bacilli</taxon>
        <taxon>Bacillales</taxon>
        <taxon>Anoxybacillaceae</taxon>
        <taxon>Anoxybacteroides</taxon>
    </lineage>
</organism>
<dbReference type="PANTHER" id="PTHR40841">
    <property type="entry name" value="SIDEROPHORE TRIACETYLFUSARININE C ESTERASE"/>
    <property type="match status" value="1"/>
</dbReference>
<comment type="caution">
    <text evidence="4">The sequence shown here is derived from an EMBL/GenBank/DDBJ whole genome shotgun (WGS) entry which is preliminary data.</text>
</comment>
<reference evidence="3 5" key="1">
    <citation type="submission" date="2023-01" db="EMBL/GenBank/DDBJ databases">
        <title>Genome-based reclassification of Anoxybacillus geothermalis as a later heterotypic synonym of Anoxybacillus rupiensis.</title>
        <authorList>
            <person name="Inan Bektas K."/>
            <person name="Canakci S."/>
            <person name="Belduz A.A."/>
            <person name="Guler H.H."/>
        </authorList>
    </citation>
    <scope>NUCLEOTIDE SEQUENCE [LARGE SCALE GENOMIC DNA]</scope>
    <source>
        <strain evidence="3 5">DSM 17127</strain>
    </source>
</reference>
<dbReference type="RefSeq" id="WP_275192118.1">
    <property type="nucleotide sequence ID" value="NZ_JAQOTG010000017.1"/>
</dbReference>
<dbReference type="GO" id="GO:0016787">
    <property type="term" value="F:hydrolase activity"/>
    <property type="evidence" value="ECO:0007669"/>
    <property type="project" value="UniProtKB-KW"/>
</dbReference>
<comment type="similarity">
    <text evidence="1">Belongs to the esterase D family.</text>
</comment>
<dbReference type="SUPFAM" id="SSF53474">
    <property type="entry name" value="alpha/beta-Hydrolases"/>
    <property type="match status" value="1"/>
</dbReference>
<dbReference type="Proteomes" id="UP001339962">
    <property type="component" value="Unassembled WGS sequence"/>
</dbReference>
<sequence length="287" mass="31842">MDAKKSELFSSAVHTAGVSEFTIPRTKQRVMYSHYGNREYRIFVAQPYADPPPSGFPVIYVLDANSVFGTMVEAMRVQAGRPDRTGVVPAVIVGIGYPTEKPFSPARFYDFTMSVPESELPARPDGTAWPEMGGAAAFLEFIETELKPEIEREWPIDRARQAIFGHSLGGLFALQVLFTKPTAFRTYIAGSPSIHWSKQLLLEAEQRFVARIKQEALNVDVLLAAGELERSHKSRINAHAEELAERLSALADLGVYVEFQEFAGEGHVSVLPALISRALRFVSRNSV</sequence>